<name>A0A8X7C1Z2_9ARAC</name>
<evidence type="ECO:0000313" key="2">
    <source>
        <dbReference type="Proteomes" id="UP000886998"/>
    </source>
</evidence>
<accession>A0A8X7C1Z2</accession>
<gene>
    <name evidence="1" type="ORF">TNIN_89801</name>
</gene>
<proteinExistence type="predicted"/>
<dbReference type="EMBL" id="BMAV01009529">
    <property type="protein sequence ID" value="GFY53866.1"/>
    <property type="molecule type" value="Genomic_DNA"/>
</dbReference>
<dbReference type="Proteomes" id="UP000886998">
    <property type="component" value="Unassembled WGS sequence"/>
</dbReference>
<sequence>EKDKKWEPINTCKNYGGKSSRML</sequence>
<keyword evidence="2" id="KW-1185">Reference proteome</keyword>
<dbReference type="AlphaFoldDB" id="A0A8X7C1Z2"/>
<comment type="caution">
    <text evidence="1">The sequence shown here is derived from an EMBL/GenBank/DDBJ whole genome shotgun (WGS) entry which is preliminary data.</text>
</comment>
<protein>
    <submittedName>
        <fullName evidence="1">Uncharacterized protein</fullName>
    </submittedName>
</protein>
<feature type="non-terminal residue" evidence="1">
    <location>
        <position position="23"/>
    </location>
</feature>
<reference evidence="1" key="1">
    <citation type="submission" date="2020-08" db="EMBL/GenBank/DDBJ databases">
        <title>Multicomponent nature underlies the extraordinary mechanical properties of spider dragline silk.</title>
        <authorList>
            <person name="Kono N."/>
            <person name="Nakamura H."/>
            <person name="Mori M."/>
            <person name="Yoshida Y."/>
            <person name="Ohtoshi R."/>
            <person name="Malay A.D."/>
            <person name="Moran D.A.P."/>
            <person name="Tomita M."/>
            <person name="Numata K."/>
            <person name="Arakawa K."/>
        </authorList>
    </citation>
    <scope>NUCLEOTIDE SEQUENCE</scope>
</reference>
<evidence type="ECO:0000313" key="1">
    <source>
        <dbReference type="EMBL" id="GFY53866.1"/>
    </source>
</evidence>
<organism evidence="1 2">
    <name type="scientific">Trichonephila inaurata madagascariensis</name>
    <dbReference type="NCBI Taxonomy" id="2747483"/>
    <lineage>
        <taxon>Eukaryota</taxon>
        <taxon>Metazoa</taxon>
        <taxon>Ecdysozoa</taxon>
        <taxon>Arthropoda</taxon>
        <taxon>Chelicerata</taxon>
        <taxon>Arachnida</taxon>
        <taxon>Araneae</taxon>
        <taxon>Araneomorphae</taxon>
        <taxon>Entelegynae</taxon>
        <taxon>Araneoidea</taxon>
        <taxon>Nephilidae</taxon>
        <taxon>Trichonephila</taxon>
        <taxon>Trichonephila inaurata</taxon>
    </lineage>
</organism>